<evidence type="ECO:0000313" key="1">
    <source>
        <dbReference type="EMBL" id="CAD6994716.1"/>
    </source>
</evidence>
<comment type="caution">
    <text evidence="1">The sequence shown here is derived from an EMBL/GenBank/DDBJ whole genome shotgun (WGS) entry which is preliminary data.</text>
</comment>
<protein>
    <submittedName>
        <fullName evidence="1">(Mediterranean fruit fly) hypothetical protein</fullName>
    </submittedName>
</protein>
<sequence>MYMCKQKKGVYNQQTAALYGMHSVEGAYDRRGSRYTMHGRRAIVCGSRESKKLQCMHVVCPHHQCQQLIVALSNSVAFPHYLPAAKQTNNVKWSVVKLPIQSGTAVALSSANIVVLAFQLPKVVSVYVRKTVMLMAA</sequence>
<reference evidence="1" key="1">
    <citation type="submission" date="2020-11" db="EMBL/GenBank/DDBJ databases">
        <authorList>
            <person name="Whitehead M."/>
        </authorList>
    </citation>
    <scope>NUCLEOTIDE SEQUENCE</scope>
    <source>
        <strain evidence="1">EGII</strain>
    </source>
</reference>
<proteinExistence type="predicted"/>
<dbReference type="EMBL" id="CAJHJT010000001">
    <property type="protein sequence ID" value="CAD6994716.1"/>
    <property type="molecule type" value="Genomic_DNA"/>
</dbReference>
<dbReference type="Proteomes" id="UP000606786">
    <property type="component" value="Unassembled WGS sequence"/>
</dbReference>
<evidence type="ECO:0000313" key="2">
    <source>
        <dbReference type="Proteomes" id="UP000606786"/>
    </source>
</evidence>
<accession>A0A811U9B5</accession>
<name>A0A811U9B5_CERCA</name>
<organism evidence="1 2">
    <name type="scientific">Ceratitis capitata</name>
    <name type="common">Mediterranean fruit fly</name>
    <name type="synonym">Tephritis capitata</name>
    <dbReference type="NCBI Taxonomy" id="7213"/>
    <lineage>
        <taxon>Eukaryota</taxon>
        <taxon>Metazoa</taxon>
        <taxon>Ecdysozoa</taxon>
        <taxon>Arthropoda</taxon>
        <taxon>Hexapoda</taxon>
        <taxon>Insecta</taxon>
        <taxon>Pterygota</taxon>
        <taxon>Neoptera</taxon>
        <taxon>Endopterygota</taxon>
        <taxon>Diptera</taxon>
        <taxon>Brachycera</taxon>
        <taxon>Muscomorpha</taxon>
        <taxon>Tephritoidea</taxon>
        <taxon>Tephritidae</taxon>
        <taxon>Ceratitis</taxon>
        <taxon>Ceratitis</taxon>
    </lineage>
</organism>
<gene>
    <name evidence="1" type="ORF">CCAP1982_LOCUS3449</name>
</gene>
<keyword evidence="2" id="KW-1185">Reference proteome</keyword>
<dbReference type="AlphaFoldDB" id="A0A811U9B5"/>